<dbReference type="Proteomes" id="UP000266934">
    <property type="component" value="Chromosome"/>
</dbReference>
<sequence length="107" mass="11768">MTNTLTRIRQLAAAGDVLISAHGYDELAADDILVADVLAGLETAVVVEDYPEAARGPTVLVRQMDSNHLPVHVVWGLPQPTLRPAVLATAYRPAPAKWLDDFTWRRR</sequence>
<keyword evidence="2" id="KW-1185">Reference proteome</keyword>
<dbReference type="KEGG" id="blag:BLTE_11700"/>
<dbReference type="OrthoDB" id="9791640at2"/>
<dbReference type="AlphaFoldDB" id="A0A348FYV2"/>
<dbReference type="InterPro" id="IPR025354">
    <property type="entry name" value="DUF4258"/>
</dbReference>
<accession>A0A348FYV2</accession>
<dbReference type="EMBL" id="AP018907">
    <property type="protein sequence ID" value="BBF92485.1"/>
    <property type="molecule type" value="Genomic_DNA"/>
</dbReference>
<gene>
    <name evidence="1" type="ORF">BLTE_11700</name>
</gene>
<organism evidence="1 2">
    <name type="scientific">Blastochloris tepida</name>
    <dbReference type="NCBI Taxonomy" id="2233851"/>
    <lineage>
        <taxon>Bacteria</taxon>
        <taxon>Pseudomonadati</taxon>
        <taxon>Pseudomonadota</taxon>
        <taxon>Alphaproteobacteria</taxon>
        <taxon>Hyphomicrobiales</taxon>
        <taxon>Blastochloridaceae</taxon>
        <taxon>Blastochloris</taxon>
    </lineage>
</organism>
<proteinExistence type="predicted"/>
<reference evidence="1 2" key="1">
    <citation type="submission" date="2018-08" db="EMBL/GenBank/DDBJ databases">
        <title>Complete genome sequencing of Blastochloris tepida GI.</title>
        <authorList>
            <person name="Tsukatani Y."/>
            <person name="Mori H."/>
        </authorList>
    </citation>
    <scope>NUCLEOTIDE SEQUENCE [LARGE SCALE GENOMIC DNA]</scope>
    <source>
        <strain evidence="1 2">GI</strain>
    </source>
</reference>
<dbReference type="Pfam" id="PF14076">
    <property type="entry name" value="DUF4258"/>
    <property type="match status" value="1"/>
</dbReference>
<protein>
    <submittedName>
        <fullName evidence="1">Uncharacterized protein</fullName>
    </submittedName>
</protein>
<evidence type="ECO:0000313" key="1">
    <source>
        <dbReference type="EMBL" id="BBF92485.1"/>
    </source>
</evidence>
<dbReference type="RefSeq" id="WP_126398396.1">
    <property type="nucleotide sequence ID" value="NZ_AP018907.1"/>
</dbReference>
<evidence type="ECO:0000313" key="2">
    <source>
        <dbReference type="Proteomes" id="UP000266934"/>
    </source>
</evidence>
<name>A0A348FYV2_9HYPH</name>